<dbReference type="GO" id="GO:0005856">
    <property type="term" value="C:cytoskeleton"/>
    <property type="evidence" value="ECO:0007669"/>
    <property type="project" value="TreeGrafter"/>
</dbReference>
<feature type="coiled-coil region" evidence="1">
    <location>
        <begin position="96"/>
        <end position="158"/>
    </location>
</feature>
<reference evidence="3" key="1">
    <citation type="submission" date="2020-05" db="EMBL/GenBank/DDBJ databases">
        <title>Phylogenomic resolution of chytrid fungi.</title>
        <authorList>
            <person name="Stajich J.E."/>
            <person name="Amses K."/>
            <person name="Simmons R."/>
            <person name="Seto K."/>
            <person name="Myers J."/>
            <person name="Bonds A."/>
            <person name="Quandt C.A."/>
            <person name="Barry K."/>
            <person name="Liu P."/>
            <person name="Grigoriev I."/>
            <person name="Longcore J.E."/>
            <person name="James T.Y."/>
        </authorList>
    </citation>
    <scope>NUCLEOTIDE SEQUENCE</scope>
    <source>
        <strain evidence="3">JEL0513</strain>
    </source>
</reference>
<gene>
    <name evidence="3" type="ORF">HK100_005115</name>
</gene>
<feature type="coiled-coil region" evidence="1">
    <location>
        <begin position="830"/>
        <end position="857"/>
    </location>
</feature>
<dbReference type="GO" id="GO:0005200">
    <property type="term" value="F:structural constituent of cytoskeleton"/>
    <property type="evidence" value="ECO:0007669"/>
    <property type="project" value="TreeGrafter"/>
</dbReference>
<dbReference type="PANTHER" id="PTHR47357">
    <property type="entry name" value="COP1-INTERACTIVE PROTEIN 1"/>
    <property type="match status" value="1"/>
</dbReference>
<evidence type="ECO:0000259" key="2">
    <source>
        <dbReference type="Pfam" id="PF12455"/>
    </source>
</evidence>
<protein>
    <recommendedName>
        <fullName evidence="2">Dynein associated protein domain-containing protein</fullName>
    </recommendedName>
</protein>
<dbReference type="Pfam" id="PF12455">
    <property type="entry name" value="Dynactin"/>
    <property type="match status" value="1"/>
</dbReference>
<dbReference type="InterPro" id="IPR022157">
    <property type="entry name" value="Dynactin"/>
</dbReference>
<sequence length="1121" mass="127452">MELYENLAQKTSDGEILRGKLAVIETELGRQTQDSRMVALTEEVEDLRFRLKAAESKRATDRDQNKEIGKLKQELGSAVFTKSTTADRVMSLQVALKAALSDKEMLTQQLLEANDALELVSLDYQLSEERYESVAAELQNLKDEVEELNMDLDFVVSKRPEIELNPEQFEGVVTEINLLNNQNERLKDALVQFRDFSTMREKDLGGKIQELENEISKLLEQQENDSLVYLKLVEAESQIEDLKDTLNGADETKALAEFLQLKNLELGDKIETMRDAVEDMEILQDLTDELEENHVALEKELIDEIDIKDGFMNNLRAKINSQEETIADYERTIHNFRELVQSLQEEVWTLGMQGSSPGISSQLSWPNPPRDKINLMDSAGVKAQYKGIDIELRKLDVAQSTDHLEILKVFLPDTFFKTEHVPILSLLLLRRVVFKCSMIKMFLEDNFLSIIDPEEIAFIAELRHKLFWAMGLARRLVSFLEGCADDVFLMFGSCYTELIGTERKIDVIIDLLKIEEVIGQRGVLVEMQKSISHLEVLVEMFLKTYSSEIDLQRQSLFYIEMVDAIGDRFEAEMRRLEGVFTIPPEIDDLNVRDRIVQVVNEFLQITPSIAEGAKSLRIMIKKLRRMVQGLVDEKKTFTDNIVAMLGVVHQKATISVDYLSVMISHIGTYVREQFESKDSLSLPLMNQLASNASDALLRIPEDQMGISLVTVLARTNSLVMDVVEALEDPFNVEDIPDSVSPPWYSRATKIKSDYLLNKDLSSIIESLKADIFDLVADLNEKKNLQIESNVKIEYLEKKSQEARTQTAMISMLEGRVKKLMENERRYIETVEIMNYEKTDLARENEALKQNALRYEKMSKFFFFVTYFAYFIFVASPQVNRRIGNTHSTPFKRSIEFGGNANGSGVVIDGDVATQFESLKSALRFLRMENTKLKADLIAKSTGAIFKTSDPLMRRGFNNQKISASATVTNSVKLTDVASSVVAGVTRDSKNLLRDIHRVMATPSIVDISARDARPGKWVSMKADPMFQHQRRIEEIEKLVHRGEDLQDSITKVSAQIEEATGRTLVPKSTGPPTLLGKVTVPKIYTDSVAKAYNPPQSNGETHKLVLTSRKQWEELHSMFSR</sequence>
<dbReference type="PANTHER" id="PTHR47357:SF1">
    <property type="entry name" value="SPINDLE POLE BODY COMPONENT 110"/>
    <property type="match status" value="1"/>
</dbReference>
<evidence type="ECO:0000256" key="1">
    <source>
        <dbReference type="SAM" id="Coils"/>
    </source>
</evidence>
<dbReference type="AlphaFoldDB" id="A0AAD5SS87"/>
<keyword evidence="4" id="KW-1185">Reference proteome</keyword>
<proteinExistence type="predicted"/>
<feature type="domain" description="Dynein associated protein" evidence="2">
    <location>
        <begin position="378"/>
        <end position="626"/>
    </location>
</feature>
<accession>A0AAD5SS87</accession>
<name>A0AAD5SS87_9FUNG</name>
<evidence type="ECO:0000313" key="3">
    <source>
        <dbReference type="EMBL" id="KAJ3098360.1"/>
    </source>
</evidence>
<comment type="caution">
    <text evidence="3">The sequence shown here is derived from an EMBL/GenBank/DDBJ whole genome shotgun (WGS) entry which is preliminary data.</text>
</comment>
<keyword evidence="1" id="KW-0175">Coiled coil</keyword>
<dbReference type="Proteomes" id="UP001211907">
    <property type="component" value="Unassembled WGS sequence"/>
</dbReference>
<feature type="coiled-coil region" evidence="1">
    <location>
        <begin position="201"/>
        <end position="346"/>
    </location>
</feature>
<dbReference type="EMBL" id="JADGJH010002427">
    <property type="protein sequence ID" value="KAJ3098360.1"/>
    <property type="molecule type" value="Genomic_DNA"/>
</dbReference>
<evidence type="ECO:0000313" key="4">
    <source>
        <dbReference type="Proteomes" id="UP001211907"/>
    </source>
</evidence>
<organism evidence="3 4">
    <name type="scientific">Physocladia obscura</name>
    <dbReference type="NCBI Taxonomy" id="109957"/>
    <lineage>
        <taxon>Eukaryota</taxon>
        <taxon>Fungi</taxon>
        <taxon>Fungi incertae sedis</taxon>
        <taxon>Chytridiomycota</taxon>
        <taxon>Chytridiomycota incertae sedis</taxon>
        <taxon>Chytridiomycetes</taxon>
        <taxon>Chytridiales</taxon>
        <taxon>Chytriomycetaceae</taxon>
        <taxon>Physocladia</taxon>
    </lineage>
</organism>